<dbReference type="EMBL" id="LPBJ01000021">
    <property type="protein sequence ID" value="KVQ01853.1"/>
    <property type="molecule type" value="Genomic_DNA"/>
</dbReference>
<name>A0AAW3N1J8_9BURK</name>
<organism evidence="1 2">
    <name type="scientific">Burkholderia ubonensis</name>
    <dbReference type="NCBI Taxonomy" id="101571"/>
    <lineage>
        <taxon>Bacteria</taxon>
        <taxon>Pseudomonadati</taxon>
        <taxon>Pseudomonadota</taxon>
        <taxon>Betaproteobacteria</taxon>
        <taxon>Burkholderiales</taxon>
        <taxon>Burkholderiaceae</taxon>
        <taxon>Burkholderia</taxon>
        <taxon>Burkholderia cepacia complex</taxon>
    </lineage>
</organism>
<proteinExistence type="predicted"/>
<keyword evidence="2" id="KW-1185">Reference proteome</keyword>
<evidence type="ECO:0000313" key="1">
    <source>
        <dbReference type="EMBL" id="KVQ01853.1"/>
    </source>
</evidence>
<dbReference type="RefSeq" id="WP_059953188.1">
    <property type="nucleotide sequence ID" value="NZ_LPBJ01000021.1"/>
</dbReference>
<evidence type="ECO:0000313" key="2">
    <source>
        <dbReference type="Proteomes" id="UP000056453"/>
    </source>
</evidence>
<accession>A0AAW3N1J8</accession>
<reference evidence="1 2" key="1">
    <citation type="submission" date="2015-11" db="EMBL/GenBank/DDBJ databases">
        <title>Expanding the genomic diversity of Burkholderia species for the development of highly accurate diagnostics.</title>
        <authorList>
            <person name="Sahl J."/>
            <person name="Keim P."/>
            <person name="Wagner D."/>
        </authorList>
    </citation>
    <scope>NUCLEOTIDE SEQUENCE [LARGE SCALE GENOMIC DNA]</scope>
    <source>
        <strain evidence="1 2">MSMB1808WGS</strain>
    </source>
</reference>
<comment type="caution">
    <text evidence="1">The sequence shown here is derived from an EMBL/GenBank/DDBJ whole genome shotgun (WGS) entry which is preliminary data.</text>
</comment>
<sequence>MTELSEASLQFARLEALFCAIRDGFLDADTYEWQLADLGLHAAARSVVALNRLEREFSAEYSSKGTGGV</sequence>
<protein>
    <submittedName>
        <fullName evidence="1">Uncharacterized protein</fullName>
    </submittedName>
</protein>
<gene>
    <name evidence="1" type="ORF">WJ96_33210</name>
</gene>
<dbReference type="AlphaFoldDB" id="A0AAW3N1J8"/>
<dbReference type="Proteomes" id="UP000056453">
    <property type="component" value="Unassembled WGS sequence"/>
</dbReference>